<dbReference type="RefSeq" id="WP_244676117.1">
    <property type="nucleotide sequence ID" value="NZ_CP095046.1"/>
</dbReference>
<dbReference type="Proteomes" id="UP000831796">
    <property type="component" value="Chromosome"/>
</dbReference>
<accession>A0A8T9QB55</accession>
<sequence length="98" mass="10787">MKTILRVLSLTGLLVVGNGVVSQLSQAATVVVSPTNIIDTKIKVALYNYGEATGLTNLTFQKDSQTDFRIYSNGQFIEYGYYDSSDDGVWIAGENYHQ</sequence>
<dbReference type="EMBL" id="CP095046">
    <property type="protein sequence ID" value="UOQ72759.1"/>
    <property type="molecule type" value="Genomic_DNA"/>
</dbReference>
<feature type="chain" id="PRO_5035938133" evidence="1">
    <location>
        <begin position="28"/>
        <end position="98"/>
    </location>
</feature>
<proteinExistence type="predicted"/>
<keyword evidence="1" id="KW-0732">Signal</keyword>
<keyword evidence="3" id="KW-1185">Reference proteome</keyword>
<evidence type="ECO:0000313" key="2">
    <source>
        <dbReference type="EMBL" id="UOQ72759.1"/>
    </source>
</evidence>
<protein>
    <submittedName>
        <fullName evidence="2">Uncharacterized protein</fullName>
    </submittedName>
</protein>
<dbReference type="AlphaFoldDB" id="A0A8T9QB55"/>
<name>A0A8T9QB55_9BACT</name>
<feature type="signal peptide" evidence="1">
    <location>
        <begin position="1"/>
        <end position="27"/>
    </location>
</feature>
<dbReference type="KEGG" id="hcu:MUN79_01845"/>
<evidence type="ECO:0000313" key="3">
    <source>
        <dbReference type="Proteomes" id="UP000831796"/>
    </source>
</evidence>
<evidence type="ECO:0000256" key="1">
    <source>
        <dbReference type="SAM" id="SignalP"/>
    </source>
</evidence>
<gene>
    <name evidence="2" type="ORF">MUN79_01845</name>
</gene>
<organism evidence="2 3">
    <name type="scientific">Hymenobacter cellulosilyticus</name>
    <dbReference type="NCBI Taxonomy" id="2932248"/>
    <lineage>
        <taxon>Bacteria</taxon>
        <taxon>Pseudomonadati</taxon>
        <taxon>Bacteroidota</taxon>
        <taxon>Cytophagia</taxon>
        <taxon>Cytophagales</taxon>
        <taxon>Hymenobacteraceae</taxon>
        <taxon>Hymenobacter</taxon>
    </lineage>
</organism>
<reference evidence="2" key="1">
    <citation type="submission" date="2022-04" db="EMBL/GenBank/DDBJ databases">
        <title>Hymenobacter sp. isolated from the air.</title>
        <authorList>
            <person name="Won M."/>
            <person name="Lee C.-M."/>
            <person name="Woen H.-Y."/>
            <person name="Kwon S.-W."/>
        </authorList>
    </citation>
    <scope>NUCLEOTIDE SEQUENCE</scope>
    <source>
        <strain evidence="2">5116S-3</strain>
    </source>
</reference>